<dbReference type="EMBL" id="CR925678">
    <property type="protein sequence ID" value="CAI27392.1"/>
    <property type="molecule type" value="Genomic_DNA"/>
</dbReference>
<sequence length="60" mass="7371">MDFLLKYTYFTNNYTYTLISKRLLGVIHSIHHQYIITIDQEFFTKNTTYFHNNRNHMDPP</sequence>
<protein>
    <submittedName>
        <fullName evidence="1">Uncharacterized protein</fullName>
    </submittedName>
</protein>
<evidence type="ECO:0000313" key="1">
    <source>
        <dbReference type="EMBL" id="CAI27392.1"/>
    </source>
</evidence>
<gene>
    <name evidence="1" type="ordered locus">ERWE_CDS_08980</name>
</gene>
<dbReference type="KEGG" id="erw:ERWE_CDS_08980"/>
<dbReference type="AlphaFoldDB" id="A0A0H3M0D5"/>
<reference evidence="1 2" key="1">
    <citation type="journal article" date="2006" name="J. Bacteriol.">
        <title>Comparative genomic analysis of three strains of Ehrlichia ruminantium reveals an active process of genome size plasticity.</title>
        <authorList>
            <person name="Frutos R."/>
            <person name="Viari A."/>
            <person name="Ferraz C."/>
            <person name="Morgat A."/>
            <person name="Eychenie S."/>
            <person name="Kandassami Y."/>
            <person name="Chantal I."/>
            <person name="Bensaid A."/>
            <person name="Coissac E."/>
            <person name="Vachiery N."/>
            <person name="Demaille J."/>
            <person name="Martinez D."/>
        </authorList>
    </citation>
    <scope>NUCLEOTIDE SEQUENCE [LARGE SCALE GENOMIC DNA]</scope>
    <source>
        <strain evidence="1 2">Welgevonden</strain>
    </source>
</reference>
<proteinExistence type="predicted"/>
<organism evidence="1 2">
    <name type="scientific">Ehrlichia ruminantium (strain Welgevonden)</name>
    <dbReference type="NCBI Taxonomy" id="254945"/>
    <lineage>
        <taxon>Bacteria</taxon>
        <taxon>Pseudomonadati</taxon>
        <taxon>Pseudomonadota</taxon>
        <taxon>Alphaproteobacteria</taxon>
        <taxon>Rickettsiales</taxon>
        <taxon>Anaplasmataceae</taxon>
        <taxon>Ehrlichia</taxon>
    </lineage>
</organism>
<accession>A0A0H3M0D5</accession>
<evidence type="ECO:0000313" key="2">
    <source>
        <dbReference type="Proteomes" id="UP000001021"/>
    </source>
</evidence>
<name>A0A0H3M0D5_EHRRW</name>
<keyword evidence="2" id="KW-1185">Reference proteome</keyword>
<dbReference type="HOGENOM" id="CLU_2934068_0_0_5"/>
<dbReference type="Proteomes" id="UP000001021">
    <property type="component" value="Chromosome"/>
</dbReference>